<sequence length="284" mass="32030">MSIANILKTRKPSISFEFFPPKTLAIEKVLFETIDSLQEENADFSSVTFGAGGSTADKTFDWINYIKDTCKYETMMHITCVGFDKVTLDNILEKLENAGIENVLALRGDIPKGSDLKQGDFKYASDLVSYIAGRGNFCIGVAGYPEKHPESPSFEKDIEMLKYKVDMGASFIITQLFFDNEYFYRFRERAEKAGINVPIVAGIMPIVNFSQIERFKVMCSSHIPENLIKSMEGKSEEDIASIGIDYAVKQCEDLVKNQVAGLHFYTLNRSMATKRILDNLHFLP</sequence>
<reference evidence="13" key="1">
    <citation type="journal article" date="2021" name="PeerJ">
        <title>Extensive microbial diversity within the chicken gut microbiome revealed by metagenomics and culture.</title>
        <authorList>
            <person name="Gilroy R."/>
            <person name="Ravi A."/>
            <person name="Getino M."/>
            <person name="Pursley I."/>
            <person name="Horton D.L."/>
            <person name="Alikhan N.F."/>
            <person name="Baker D."/>
            <person name="Gharbi K."/>
            <person name="Hall N."/>
            <person name="Watson M."/>
            <person name="Adriaenssens E.M."/>
            <person name="Foster-Nyarko E."/>
            <person name="Jarju S."/>
            <person name="Secka A."/>
            <person name="Antonio M."/>
            <person name="Oren A."/>
            <person name="Chaudhuri R.R."/>
            <person name="La Ragione R."/>
            <person name="Hildebrand F."/>
            <person name="Pallen M.J."/>
        </authorList>
    </citation>
    <scope>NUCLEOTIDE SEQUENCE</scope>
    <source>
        <strain evidence="13">ChiW4-1371</strain>
    </source>
</reference>
<comment type="cofactor">
    <cofactor evidence="1 12">
        <name>FAD</name>
        <dbReference type="ChEBI" id="CHEBI:57692"/>
    </cofactor>
</comment>
<dbReference type="GO" id="GO:0009086">
    <property type="term" value="P:methionine biosynthetic process"/>
    <property type="evidence" value="ECO:0007669"/>
    <property type="project" value="UniProtKB-KW"/>
</dbReference>
<dbReference type="PANTHER" id="PTHR45754">
    <property type="entry name" value="METHYLENETETRAHYDROFOLATE REDUCTASE"/>
    <property type="match status" value="1"/>
</dbReference>
<keyword evidence="9" id="KW-0486">Methionine biosynthesis</keyword>
<proteinExistence type="inferred from homology"/>
<reference evidence="13" key="2">
    <citation type="submission" date="2021-04" db="EMBL/GenBank/DDBJ databases">
        <authorList>
            <person name="Gilroy R."/>
        </authorList>
    </citation>
    <scope>NUCLEOTIDE SEQUENCE</scope>
    <source>
        <strain evidence="13">ChiW4-1371</strain>
    </source>
</reference>
<keyword evidence="6 12" id="KW-0274">FAD</keyword>
<evidence type="ECO:0000256" key="10">
    <source>
        <dbReference type="ARBA" id="ARBA00034478"/>
    </source>
</evidence>
<dbReference type="EMBL" id="DXAQ01000054">
    <property type="protein sequence ID" value="HIZ89006.1"/>
    <property type="molecule type" value="Genomic_DNA"/>
</dbReference>
<dbReference type="Gene3D" id="3.20.20.220">
    <property type="match status" value="1"/>
</dbReference>
<evidence type="ECO:0000256" key="1">
    <source>
        <dbReference type="ARBA" id="ARBA00001974"/>
    </source>
</evidence>
<protein>
    <recommendedName>
        <fullName evidence="12">Methylenetetrahydrofolate reductase</fullName>
        <ecNumber evidence="12">1.5.1.54</ecNumber>
    </recommendedName>
</protein>
<evidence type="ECO:0000256" key="12">
    <source>
        <dbReference type="RuleBase" id="RU003862"/>
    </source>
</evidence>
<evidence type="ECO:0000256" key="2">
    <source>
        <dbReference type="ARBA" id="ARBA00004777"/>
    </source>
</evidence>
<dbReference type="GO" id="GO:0035999">
    <property type="term" value="P:tetrahydrofolate interconversion"/>
    <property type="evidence" value="ECO:0007669"/>
    <property type="project" value="TreeGrafter"/>
</dbReference>
<dbReference type="CDD" id="cd00537">
    <property type="entry name" value="MTHFR"/>
    <property type="match status" value="1"/>
</dbReference>
<dbReference type="NCBIfam" id="TIGR00676">
    <property type="entry name" value="fadh2"/>
    <property type="match status" value="1"/>
</dbReference>
<dbReference type="EC" id="1.5.1.54" evidence="12"/>
<name>A0A9D2GU34_9BACT</name>
<keyword evidence="4" id="KW-0028">Amino-acid biosynthesis</keyword>
<comment type="similarity">
    <text evidence="3 12">Belongs to the methylenetetrahydrofolate reductase family.</text>
</comment>
<organism evidence="13 14">
    <name type="scientific">Candidatus Mucispirillum faecigallinarum</name>
    <dbReference type="NCBI Taxonomy" id="2838699"/>
    <lineage>
        <taxon>Bacteria</taxon>
        <taxon>Pseudomonadati</taxon>
        <taxon>Deferribacterota</taxon>
        <taxon>Deferribacteres</taxon>
        <taxon>Deferribacterales</taxon>
        <taxon>Mucispirillaceae</taxon>
        <taxon>Mucispirillum</taxon>
    </lineage>
</organism>
<gene>
    <name evidence="13" type="primary">metF</name>
    <name evidence="13" type="ORF">H9804_03595</name>
</gene>
<comment type="catalytic activity">
    <reaction evidence="11">
        <text>(6S)-5-methyl-5,6,7,8-tetrahydrofolate + NAD(+) = (6R)-5,10-methylene-5,6,7,8-tetrahydrofolate + NADH + H(+)</text>
        <dbReference type="Rhea" id="RHEA:19821"/>
        <dbReference type="ChEBI" id="CHEBI:15378"/>
        <dbReference type="ChEBI" id="CHEBI:15636"/>
        <dbReference type="ChEBI" id="CHEBI:18608"/>
        <dbReference type="ChEBI" id="CHEBI:57540"/>
        <dbReference type="ChEBI" id="CHEBI:57945"/>
        <dbReference type="EC" id="1.5.1.54"/>
    </reaction>
    <physiologicalReaction direction="right-to-left" evidence="11">
        <dbReference type="Rhea" id="RHEA:19823"/>
    </physiologicalReaction>
</comment>
<dbReference type="AlphaFoldDB" id="A0A9D2GU34"/>
<dbReference type="PANTHER" id="PTHR45754:SF3">
    <property type="entry name" value="METHYLENETETRAHYDROFOLATE REDUCTASE (NADPH)"/>
    <property type="match status" value="1"/>
</dbReference>
<dbReference type="InterPro" id="IPR029041">
    <property type="entry name" value="FAD-linked_oxidoreductase-like"/>
</dbReference>
<dbReference type="InterPro" id="IPR004620">
    <property type="entry name" value="MTHF_reductase_bac"/>
</dbReference>
<dbReference type="Proteomes" id="UP000824176">
    <property type="component" value="Unassembled WGS sequence"/>
</dbReference>
<evidence type="ECO:0000256" key="6">
    <source>
        <dbReference type="ARBA" id="ARBA00022827"/>
    </source>
</evidence>
<accession>A0A9D2GU34</accession>
<dbReference type="GO" id="GO:0005829">
    <property type="term" value="C:cytosol"/>
    <property type="evidence" value="ECO:0007669"/>
    <property type="project" value="InterPro"/>
</dbReference>
<evidence type="ECO:0000256" key="4">
    <source>
        <dbReference type="ARBA" id="ARBA00022605"/>
    </source>
</evidence>
<dbReference type="GO" id="GO:0071949">
    <property type="term" value="F:FAD binding"/>
    <property type="evidence" value="ECO:0007669"/>
    <property type="project" value="TreeGrafter"/>
</dbReference>
<dbReference type="GO" id="GO:0106312">
    <property type="term" value="F:methylenetetrahydrofolate reductase (NADH) activity"/>
    <property type="evidence" value="ECO:0007669"/>
    <property type="project" value="UniProtKB-EC"/>
</dbReference>
<comment type="pathway">
    <text evidence="10">Amino-acid biosynthesis; L-methionine biosynthesis via de novo pathway.</text>
</comment>
<evidence type="ECO:0000313" key="13">
    <source>
        <dbReference type="EMBL" id="HIZ89006.1"/>
    </source>
</evidence>
<evidence type="ECO:0000256" key="8">
    <source>
        <dbReference type="ARBA" id="ARBA00023027"/>
    </source>
</evidence>
<evidence type="ECO:0000256" key="7">
    <source>
        <dbReference type="ARBA" id="ARBA00023002"/>
    </source>
</evidence>
<comment type="caution">
    <text evidence="13">The sequence shown here is derived from an EMBL/GenBank/DDBJ whole genome shotgun (WGS) entry which is preliminary data.</text>
</comment>
<evidence type="ECO:0000256" key="3">
    <source>
        <dbReference type="ARBA" id="ARBA00006743"/>
    </source>
</evidence>
<evidence type="ECO:0000256" key="5">
    <source>
        <dbReference type="ARBA" id="ARBA00022630"/>
    </source>
</evidence>
<dbReference type="SUPFAM" id="SSF51730">
    <property type="entry name" value="FAD-linked oxidoreductase"/>
    <property type="match status" value="1"/>
</dbReference>
<evidence type="ECO:0000256" key="11">
    <source>
        <dbReference type="ARBA" id="ARBA00048628"/>
    </source>
</evidence>
<keyword evidence="5 12" id="KW-0285">Flavoprotein</keyword>
<comment type="pathway">
    <text evidence="2 12">One-carbon metabolism; tetrahydrofolate interconversion.</text>
</comment>
<keyword evidence="8" id="KW-0520">NAD</keyword>
<evidence type="ECO:0000313" key="14">
    <source>
        <dbReference type="Proteomes" id="UP000824176"/>
    </source>
</evidence>
<evidence type="ECO:0000256" key="9">
    <source>
        <dbReference type="ARBA" id="ARBA00023167"/>
    </source>
</evidence>
<dbReference type="InterPro" id="IPR003171">
    <property type="entry name" value="Mehydrof_redctse-like"/>
</dbReference>
<keyword evidence="7 12" id="KW-0560">Oxidoreductase</keyword>
<dbReference type="Pfam" id="PF02219">
    <property type="entry name" value="MTHFR"/>
    <property type="match status" value="1"/>
</dbReference>